<dbReference type="GO" id="GO:0016620">
    <property type="term" value="F:oxidoreductase activity, acting on the aldehyde or oxo group of donors, NAD or NADP as acceptor"/>
    <property type="evidence" value="ECO:0007669"/>
    <property type="project" value="InterPro"/>
</dbReference>
<dbReference type="InterPro" id="IPR015590">
    <property type="entry name" value="Aldehyde_DH_dom"/>
</dbReference>
<name>A0A501PI33_9PROT</name>
<keyword evidence="2 4" id="KW-0560">Oxidoreductase</keyword>
<dbReference type="RefSeq" id="WP_139940826.1">
    <property type="nucleotide sequence ID" value="NZ_JBHSYP010000006.1"/>
</dbReference>
<dbReference type="InterPro" id="IPR016162">
    <property type="entry name" value="Ald_DH_N"/>
</dbReference>
<evidence type="ECO:0000256" key="1">
    <source>
        <dbReference type="ARBA" id="ARBA00009986"/>
    </source>
</evidence>
<evidence type="ECO:0000259" key="5">
    <source>
        <dbReference type="Pfam" id="PF00171"/>
    </source>
</evidence>
<feature type="domain" description="Aldehyde dehydrogenase" evidence="5">
    <location>
        <begin position="23"/>
        <end position="483"/>
    </location>
</feature>
<evidence type="ECO:0000313" key="7">
    <source>
        <dbReference type="Proteomes" id="UP000319148"/>
    </source>
</evidence>
<accession>A0A501PI33</accession>
<sequence length="493" mass="52073">MATVLPENVNIKHPDKLFIGGEWVAPTSGDSIEVVSPHTEEVCAVIAEANADDVNAAVAAARQAFDHGPWPTMSVSERANALRRMAEILRGRIPELAAAFTAEIGALSSFAPVAVGGAVETLAAYADIGENYAWETSRPSTVPGNTAHVIREPVGVVAAIAPWNMPGAIMTQKIAPALISGCPVIMKPSPETPLEAYIIAEAAEEAGLPAGVINLVTAHREAADQLVQNPGVDKISFTGSTAAGRHIASVAGARMARVTLELGGKSPAIVLDDMPAEVAGKILARTITILSGQVCAMLSRAIVPAHRHDEIAEAIIAEMKQVKVGSPLDPETEMGPVAMKRQLERIEHYVETGIKEGAILAYGGRRVEGLKGYYFEPTLFTNVDNKMTIAREEIFGPVLSLIPARDVDHAVELANETEYGLNSSVFTNDAEAAYAIGRRIRAGNMAQNGMNADFTLPFGGFKCSGIGREGGVEGLTPYIETKVMLLQTGEAAE</sequence>
<dbReference type="PROSITE" id="PS00687">
    <property type="entry name" value="ALDEHYDE_DEHYDR_GLU"/>
    <property type="match status" value="1"/>
</dbReference>
<dbReference type="FunFam" id="3.40.605.10:FF:000007">
    <property type="entry name" value="NAD/NADP-dependent betaine aldehyde dehydrogenase"/>
    <property type="match status" value="1"/>
</dbReference>
<comment type="similarity">
    <text evidence="1 4">Belongs to the aldehyde dehydrogenase family.</text>
</comment>
<comment type="caution">
    <text evidence="6">The sequence shown here is derived from an EMBL/GenBank/DDBJ whole genome shotgun (WGS) entry which is preliminary data.</text>
</comment>
<evidence type="ECO:0000256" key="2">
    <source>
        <dbReference type="ARBA" id="ARBA00023002"/>
    </source>
</evidence>
<dbReference type="Gene3D" id="3.40.309.10">
    <property type="entry name" value="Aldehyde Dehydrogenase, Chain A, domain 2"/>
    <property type="match status" value="1"/>
</dbReference>
<dbReference type="InterPro" id="IPR016163">
    <property type="entry name" value="Ald_DH_C"/>
</dbReference>
<evidence type="ECO:0000313" key="6">
    <source>
        <dbReference type="EMBL" id="TPD59855.1"/>
    </source>
</evidence>
<evidence type="ECO:0000256" key="3">
    <source>
        <dbReference type="PROSITE-ProRule" id="PRU10007"/>
    </source>
</evidence>
<dbReference type="PANTHER" id="PTHR42804:SF1">
    <property type="entry name" value="ALDEHYDE DEHYDROGENASE-RELATED"/>
    <property type="match status" value="1"/>
</dbReference>
<dbReference type="CDD" id="cd07139">
    <property type="entry name" value="ALDH_AldA-Rv0768"/>
    <property type="match status" value="1"/>
</dbReference>
<reference evidence="7" key="1">
    <citation type="submission" date="2019-06" db="EMBL/GenBank/DDBJ databases">
        <title>The complete genome of Emcibacter congregatus ZYLT.</title>
        <authorList>
            <person name="Zhao Z."/>
        </authorList>
    </citation>
    <scope>NUCLEOTIDE SEQUENCE [LARGE SCALE GENOMIC DNA]</scope>
    <source>
        <strain evidence="7">MCCC 1A06723</strain>
    </source>
</reference>
<dbReference type="SUPFAM" id="SSF53720">
    <property type="entry name" value="ALDH-like"/>
    <property type="match status" value="1"/>
</dbReference>
<dbReference type="Pfam" id="PF00171">
    <property type="entry name" value="Aldedh"/>
    <property type="match status" value="1"/>
</dbReference>
<feature type="active site" evidence="3">
    <location>
        <position position="261"/>
    </location>
</feature>
<protein>
    <submittedName>
        <fullName evidence="6">Aldehyde dehydrogenase</fullName>
    </submittedName>
</protein>
<dbReference type="OrthoDB" id="9761688at2"/>
<evidence type="ECO:0000256" key="4">
    <source>
        <dbReference type="RuleBase" id="RU003345"/>
    </source>
</evidence>
<dbReference type="Proteomes" id="UP000319148">
    <property type="component" value="Unassembled WGS sequence"/>
</dbReference>
<dbReference type="EMBL" id="VFIY01000010">
    <property type="protein sequence ID" value="TPD59855.1"/>
    <property type="molecule type" value="Genomic_DNA"/>
</dbReference>
<dbReference type="PANTHER" id="PTHR42804">
    <property type="entry name" value="ALDEHYDE DEHYDROGENASE"/>
    <property type="match status" value="1"/>
</dbReference>
<proteinExistence type="inferred from homology"/>
<gene>
    <name evidence="6" type="ORF">FIV46_10245</name>
</gene>
<dbReference type="InterPro" id="IPR029510">
    <property type="entry name" value="Ald_DH_CS_GLU"/>
</dbReference>
<dbReference type="FunFam" id="3.40.309.10:FF:000009">
    <property type="entry name" value="Aldehyde dehydrogenase A"/>
    <property type="match status" value="1"/>
</dbReference>
<keyword evidence="7" id="KW-1185">Reference proteome</keyword>
<dbReference type="InterPro" id="IPR016161">
    <property type="entry name" value="Ald_DH/histidinol_DH"/>
</dbReference>
<organism evidence="6 7">
    <name type="scientific">Emcibacter nanhaiensis</name>
    <dbReference type="NCBI Taxonomy" id="1505037"/>
    <lineage>
        <taxon>Bacteria</taxon>
        <taxon>Pseudomonadati</taxon>
        <taxon>Pseudomonadota</taxon>
        <taxon>Alphaproteobacteria</taxon>
        <taxon>Emcibacterales</taxon>
        <taxon>Emcibacteraceae</taxon>
        <taxon>Emcibacter</taxon>
    </lineage>
</organism>
<dbReference type="Gene3D" id="3.40.605.10">
    <property type="entry name" value="Aldehyde Dehydrogenase, Chain A, domain 1"/>
    <property type="match status" value="1"/>
</dbReference>
<dbReference type="AlphaFoldDB" id="A0A501PI33"/>